<dbReference type="Proteomes" id="UP000805193">
    <property type="component" value="Unassembled WGS sequence"/>
</dbReference>
<evidence type="ECO:0000313" key="2">
    <source>
        <dbReference type="Proteomes" id="UP000805193"/>
    </source>
</evidence>
<sequence>MLSGSVPGLKISYDSTASYPGPALTEPTPGPSRYKFRDFPVNICEEIAGTKEGQVSGTLRAKIVKQIVSALCVNTIKHLRLREASYLALCCDSLLANGALILLPCLLKEKSNNLVKSLSICLHSDNQSSKMKLPIKLITATLYVKILLLLKSPAETWLTWRFWFLHRRLETPSLAAGPSHKSPRKSRSIDKKKMNALRAKMRQLQERNKRLQ</sequence>
<evidence type="ECO:0000313" key="1">
    <source>
        <dbReference type="EMBL" id="KAG0425012.1"/>
    </source>
</evidence>
<accession>A0AC60PWN4</accession>
<reference evidence="1 2" key="1">
    <citation type="journal article" date="2020" name="Cell">
        <title>Large-Scale Comparative Analyses of Tick Genomes Elucidate Their Genetic Diversity and Vector Capacities.</title>
        <authorList>
            <consortium name="Tick Genome and Microbiome Consortium (TIGMIC)"/>
            <person name="Jia N."/>
            <person name="Wang J."/>
            <person name="Shi W."/>
            <person name="Du L."/>
            <person name="Sun Y."/>
            <person name="Zhan W."/>
            <person name="Jiang J.F."/>
            <person name="Wang Q."/>
            <person name="Zhang B."/>
            <person name="Ji P."/>
            <person name="Bell-Sakyi L."/>
            <person name="Cui X.M."/>
            <person name="Yuan T.T."/>
            <person name="Jiang B.G."/>
            <person name="Yang W.F."/>
            <person name="Lam T.T."/>
            <person name="Chang Q.C."/>
            <person name="Ding S.J."/>
            <person name="Wang X.J."/>
            <person name="Zhu J.G."/>
            <person name="Ruan X.D."/>
            <person name="Zhao L."/>
            <person name="Wei J.T."/>
            <person name="Ye R.Z."/>
            <person name="Que T.C."/>
            <person name="Du C.H."/>
            <person name="Zhou Y.H."/>
            <person name="Cheng J.X."/>
            <person name="Dai P.F."/>
            <person name="Guo W.B."/>
            <person name="Han X.H."/>
            <person name="Huang E.J."/>
            <person name="Li L.F."/>
            <person name="Wei W."/>
            <person name="Gao Y.C."/>
            <person name="Liu J.Z."/>
            <person name="Shao H.Z."/>
            <person name="Wang X."/>
            <person name="Wang C.C."/>
            <person name="Yang T.C."/>
            <person name="Huo Q.B."/>
            <person name="Li W."/>
            <person name="Chen H.Y."/>
            <person name="Chen S.E."/>
            <person name="Zhou L.G."/>
            <person name="Ni X.B."/>
            <person name="Tian J.H."/>
            <person name="Sheng Y."/>
            <person name="Liu T."/>
            <person name="Pan Y.S."/>
            <person name="Xia L.Y."/>
            <person name="Li J."/>
            <person name="Zhao F."/>
            <person name="Cao W.C."/>
        </authorList>
    </citation>
    <scope>NUCLEOTIDE SEQUENCE [LARGE SCALE GENOMIC DNA]</scope>
    <source>
        <strain evidence="1">Iper-2018</strain>
    </source>
</reference>
<organism evidence="1 2">
    <name type="scientific">Ixodes persulcatus</name>
    <name type="common">Taiga tick</name>
    <dbReference type="NCBI Taxonomy" id="34615"/>
    <lineage>
        <taxon>Eukaryota</taxon>
        <taxon>Metazoa</taxon>
        <taxon>Ecdysozoa</taxon>
        <taxon>Arthropoda</taxon>
        <taxon>Chelicerata</taxon>
        <taxon>Arachnida</taxon>
        <taxon>Acari</taxon>
        <taxon>Parasitiformes</taxon>
        <taxon>Ixodida</taxon>
        <taxon>Ixodoidea</taxon>
        <taxon>Ixodidae</taxon>
        <taxon>Ixodinae</taxon>
        <taxon>Ixodes</taxon>
    </lineage>
</organism>
<gene>
    <name evidence="1" type="ORF">HPB47_027793</name>
</gene>
<comment type="caution">
    <text evidence="1">The sequence shown here is derived from an EMBL/GenBank/DDBJ whole genome shotgun (WGS) entry which is preliminary data.</text>
</comment>
<keyword evidence="2" id="KW-1185">Reference proteome</keyword>
<dbReference type="EMBL" id="JABSTQ010009904">
    <property type="protein sequence ID" value="KAG0425012.1"/>
    <property type="molecule type" value="Genomic_DNA"/>
</dbReference>
<proteinExistence type="predicted"/>
<name>A0AC60PWN4_IXOPE</name>
<protein>
    <submittedName>
        <fullName evidence="1">Uncharacterized protein</fullName>
    </submittedName>
</protein>